<reference evidence="1 2" key="1">
    <citation type="journal article" date="2017" name="Front. Microbiol.">
        <title>New Insights into the Diversity of the Genus Faecalibacterium.</title>
        <authorList>
            <person name="Benevides L."/>
            <person name="Burman S."/>
            <person name="Martin R."/>
            <person name="Robert V."/>
            <person name="Thomas M."/>
            <person name="Miquel S."/>
            <person name="Chain F."/>
            <person name="Sokol H."/>
            <person name="Bermudez-Humaran L.G."/>
            <person name="Morrison M."/>
            <person name="Langella P."/>
            <person name="Azevedo V.A."/>
            <person name="Chatel J.M."/>
            <person name="Soares S."/>
        </authorList>
    </citation>
    <scope>NUCLEOTIDE SEQUENCE [LARGE SCALE GENOMIC DNA]</scope>
    <source>
        <strain evidence="2">CNCM I-4541</strain>
    </source>
</reference>
<gene>
    <name evidence="1" type="ORF">CGS49_08995</name>
</gene>
<dbReference type="Proteomes" id="UP000220959">
    <property type="component" value="Unassembled WGS sequence"/>
</dbReference>
<comment type="caution">
    <text evidence="1">The sequence shown here is derived from an EMBL/GenBank/DDBJ whole genome shotgun (WGS) entry which is preliminary data.</text>
</comment>
<sequence>MGFFTRTAMDALMKTTHPEINRRQCWNLHPHRKPCTECKDICPYGEQIFTRPNLVKDWDPCTDCGLCVSACRSGCISPSPEQVQRDTSAADSDNDTIWIGCERSSRKNAVVRECICALSWEALAYLALNKKIVLDLTPCGECENDVCAAQLRKELTRLVEFFGEAVFEARFSLAYEADDYPYHVKELSRREMFEQVSHGSKSGTKKLLQMLPGLRSADDSSTDFRLLLHQRTKQLKAAMETPLKYGYHLPNFTDKCFGCGKCEKACRAGALKLEDLPDGQTRMVITPWKCSECELCVAACSSHGLDGLKLRQLSTLGPVSIHKCTKTLCKECGKPIAPGSVDGVCTVCRIKARTKKRQEEAAARAKQLREEREAKKAAEEAAKAAEAGADAAVPAAEPAAAAVNAAVAAGPAVPEAAAAKAADPVPKND</sequence>
<accession>A0ACC9CWE3</accession>
<name>A0ACC9CWE3_9FIRM</name>
<evidence type="ECO:0000313" key="1">
    <source>
        <dbReference type="EMBL" id="PDX60151.1"/>
    </source>
</evidence>
<keyword evidence="2" id="KW-1185">Reference proteome</keyword>
<proteinExistence type="predicted"/>
<organism evidence="1 2">
    <name type="scientific">Faecalibacterium langellae</name>
    <dbReference type="NCBI Taxonomy" id="3435293"/>
    <lineage>
        <taxon>Bacteria</taxon>
        <taxon>Bacillati</taxon>
        <taxon>Bacillota</taxon>
        <taxon>Clostridia</taxon>
        <taxon>Eubacteriales</taxon>
        <taxon>Oscillospiraceae</taxon>
        <taxon>Faecalibacterium</taxon>
    </lineage>
</organism>
<protein>
    <submittedName>
        <fullName evidence="1">(4Fe-4S)-binding protein</fullName>
    </submittedName>
</protein>
<evidence type="ECO:0000313" key="2">
    <source>
        <dbReference type="Proteomes" id="UP000220959"/>
    </source>
</evidence>
<dbReference type="EMBL" id="NMTR01000021">
    <property type="protein sequence ID" value="PDX60151.1"/>
    <property type="molecule type" value="Genomic_DNA"/>
</dbReference>